<protein>
    <submittedName>
        <fullName evidence="1">Uncharacterized protein</fullName>
    </submittedName>
</protein>
<reference evidence="1" key="1">
    <citation type="journal article" date="2023" name="DNA Res.">
        <title>Chromosome-level genome assembly of Phrynocephalus forsythii using third-generation DNA sequencing and Hi-C analysis.</title>
        <authorList>
            <person name="Qi Y."/>
            <person name="Zhao W."/>
            <person name="Zhao Y."/>
            <person name="Niu C."/>
            <person name="Cao S."/>
            <person name="Zhang Y."/>
        </authorList>
    </citation>
    <scope>NUCLEOTIDE SEQUENCE</scope>
    <source>
        <tissue evidence="1">Muscle</tissue>
    </source>
</reference>
<accession>A0A9Q0XHZ0</accession>
<name>A0A9Q0XHZ0_9SAUR</name>
<evidence type="ECO:0000313" key="2">
    <source>
        <dbReference type="Proteomes" id="UP001142489"/>
    </source>
</evidence>
<organism evidence="1 2">
    <name type="scientific">Phrynocephalus forsythii</name>
    <dbReference type="NCBI Taxonomy" id="171643"/>
    <lineage>
        <taxon>Eukaryota</taxon>
        <taxon>Metazoa</taxon>
        <taxon>Chordata</taxon>
        <taxon>Craniata</taxon>
        <taxon>Vertebrata</taxon>
        <taxon>Euteleostomi</taxon>
        <taxon>Lepidosauria</taxon>
        <taxon>Squamata</taxon>
        <taxon>Bifurcata</taxon>
        <taxon>Unidentata</taxon>
        <taxon>Episquamata</taxon>
        <taxon>Toxicofera</taxon>
        <taxon>Iguania</taxon>
        <taxon>Acrodonta</taxon>
        <taxon>Agamidae</taxon>
        <taxon>Agaminae</taxon>
        <taxon>Phrynocephalus</taxon>
    </lineage>
</organism>
<comment type="caution">
    <text evidence="1">The sequence shown here is derived from an EMBL/GenBank/DDBJ whole genome shotgun (WGS) entry which is preliminary data.</text>
</comment>
<dbReference type="Proteomes" id="UP001142489">
    <property type="component" value="Unassembled WGS sequence"/>
</dbReference>
<gene>
    <name evidence="1" type="ORF">JRQ81_005124</name>
</gene>
<dbReference type="EMBL" id="JAPFRF010000012">
    <property type="protein sequence ID" value="KAJ7313598.1"/>
    <property type="molecule type" value="Genomic_DNA"/>
</dbReference>
<dbReference type="AlphaFoldDB" id="A0A9Q0XHZ0"/>
<sequence>MSNNRMEQDVVAKVQDGWRADLDSSPNGLNYLSQLDVYRKGKIDVKKDKVTTKPEVFNYMGLTLKV</sequence>
<keyword evidence="2" id="KW-1185">Reference proteome</keyword>
<evidence type="ECO:0000313" key="1">
    <source>
        <dbReference type="EMBL" id="KAJ7313598.1"/>
    </source>
</evidence>
<proteinExistence type="predicted"/>